<dbReference type="Gene3D" id="3.40.50.880">
    <property type="match status" value="1"/>
</dbReference>
<dbReference type="SUPFAM" id="SSF52317">
    <property type="entry name" value="Class I glutamine amidotransferase-like"/>
    <property type="match status" value="1"/>
</dbReference>
<organism evidence="1 2">
    <name type="scientific">Mesomycoplasma hyopneumoniae</name>
    <name type="common">Mycoplasma hyopneumoniae</name>
    <dbReference type="NCBI Taxonomy" id="2099"/>
    <lineage>
        <taxon>Bacteria</taxon>
        <taxon>Bacillati</taxon>
        <taxon>Mycoplasmatota</taxon>
        <taxon>Mycoplasmoidales</taxon>
        <taxon>Metamycoplasmataceae</taxon>
        <taxon>Mesomycoplasma</taxon>
    </lineage>
</organism>
<gene>
    <name evidence="1" type="ORF">CIB43_00518</name>
</gene>
<dbReference type="InterPro" id="IPR029062">
    <property type="entry name" value="Class_I_gatase-like"/>
</dbReference>
<dbReference type="AlphaFoldDB" id="A0A223MA69"/>
<evidence type="ECO:0000313" key="2">
    <source>
        <dbReference type="Proteomes" id="UP000215452"/>
    </source>
</evidence>
<proteinExistence type="predicted"/>
<evidence type="ECO:0008006" key="3">
    <source>
        <dbReference type="Google" id="ProtNLM"/>
    </source>
</evidence>
<reference evidence="1 2" key="1">
    <citation type="submission" date="2017-08" db="EMBL/GenBank/DDBJ databases">
        <title>The complete genome sequence of a Mycoplasma hyopneumoniae isolate in Korea.</title>
        <authorList>
            <person name="Han J."/>
            <person name="Lee N."/>
        </authorList>
    </citation>
    <scope>NUCLEOTIDE SEQUENCE [LARGE SCALE GENOMIC DNA]</scope>
    <source>
        <strain evidence="1 2">KM014</strain>
    </source>
</reference>
<dbReference type="EMBL" id="CP022714">
    <property type="protein sequence ID" value="ASU14414.1"/>
    <property type="molecule type" value="Genomic_DNA"/>
</dbReference>
<sequence>MKKLLVILLDKFQDIELTTFISLIKKAEIFTDIEFFNPKNKLVIGQFGVVSIQAHNHWKSDDFDAVFIPGVLRPNYSARIQNQFNLWASFLRKTNIFLPFVMHQMQFLN</sequence>
<evidence type="ECO:0000313" key="1">
    <source>
        <dbReference type="EMBL" id="ASU14414.1"/>
    </source>
</evidence>
<protein>
    <recommendedName>
        <fullName evidence="3">DJ-1/PfpI domain-containing protein</fullName>
    </recommendedName>
</protein>
<accession>A0A223MA69</accession>
<name>A0A223MA69_MESHO</name>
<dbReference type="Proteomes" id="UP000215452">
    <property type="component" value="Chromosome"/>
</dbReference>